<reference evidence="2" key="1">
    <citation type="submission" date="2019-05" db="EMBL/GenBank/DDBJ databases">
        <title>Annotation for the trematode Fasciolopsis buski.</title>
        <authorList>
            <person name="Choi Y.-J."/>
        </authorList>
    </citation>
    <scope>NUCLEOTIDE SEQUENCE</scope>
    <source>
        <strain evidence="2">HT</strain>
        <tissue evidence="2">Whole worm</tissue>
    </source>
</reference>
<dbReference type="Proteomes" id="UP000728185">
    <property type="component" value="Unassembled WGS sequence"/>
</dbReference>
<name>A0A8E0VGN0_9TREM</name>
<dbReference type="AlphaFoldDB" id="A0A8E0VGN0"/>
<sequence length="301" mass="32730">ALLILLQVTLKTGQAVIVYKTESGLSEDALSEVVDDLGFRARPLPADSYLPNPIPMKRNTLACSSVIIQNPPSDWSTISEVLVNIPGVLISRGDSEKGILNVWHVSSMISTSAILRKIADSGFISKHDSDQLQSSAMDAEQQPVAPGELIYLPQGDDELKSINLLLIQDSSSSPDTDWTGLVRTLSSSELPTVECVVLASSTGRAVLQVTPRQEADPHTPSFVNQLDLSKFSRILADRLTASNYPTARVKSLLNHPLTSLRDARPESRMKLDRLDPSNGVILFASSSIIIIRSILVFVHNL</sequence>
<evidence type="ECO:0000313" key="2">
    <source>
        <dbReference type="EMBL" id="KAA0184791.1"/>
    </source>
</evidence>
<keyword evidence="3" id="KW-1185">Reference proteome</keyword>
<comment type="caution">
    <text evidence="2">The sequence shown here is derived from an EMBL/GenBank/DDBJ whole genome shotgun (WGS) entry which is preliminary data.</text>
</comment>
<gene>
    <name evidence="2" type="ORF">FBUS_08223</name>
</gene>
<feature type="chain" id="PRO_5034052262" evidence="1">
    <location>
        <begin position="16"/>
        <end position="301"/>
    </location>
</feature>
<evidence type="ECO:0000256" key="1">
    <source>
        <dbReference type="SAM" id="SignalP"/>
    </source>
</evidence>
<proteinExistence type="predicted"/>
<protein>
    <submittedName>
        <fullName evidence="2">Uncharacterized protein</fullName>
    </submittedName>
</protein>
<accession>A0A8E0VGN0</accession>
<dbReference type="EMBL" id="LUCM01010906">
    <property type="protein sequence ID" value="KAA0184791.1"/>
    <property type="molecule type" value="Genomic_DNA"/>
</dbReference>
<evidence type="ECO:0000313" key="3">
    <source>
        <dbReference type="Proteomes" id="UP000728185"/>
    </source>
</evidence>
<feature type="non-terminal residue" evidence="2">
    <location>
        <position position="1"/>
    </location>
</feature>
<dbReference type="OrthoDB" id="10469008at2759"/>
<keyword evidence="1" id="KW-0732">Signal</keyword>
<feature type="signal peptide" evidence="1">
    <location>
        <begin position="1"/>
        <end position="15"/>
    </location>
</feature>
<organism evidence="2 3">
    <name type="scientific">Fasciolopsis buskii</name>
    <dbReference type="NCBI Taxonomy" id="27845"/>
    <lineage>
        <taxon>Eukaryota</taxon>
        <taxon>Metazoa</taxon>
        <taxon>Spiralia</taxon>
        <taxon>Lophotrochozoa</taxon>
        <taxon>Platyhelminthes</taxon>
        <taxon>Trematoda</taxon>
        <taxon>Digenea</taxon>
        <taxon>Plagiorchiida</taxon>
        <taxon>Echinostomata</taxon>
        <taxon>Echinostomatoidea</taxon>
        <taxon>Fasciolidae</taxon>
        <taxon>Fasciolopsis</taxon>
    </lineage>
</organism>